<name>A0ABR4IHB7_9EURO</name>
<evidence type="ECO:0000313" key="1">
    <source>
        <dbReference type="EMBL" id="KAL2827148.1"/>
    </source>
</evidence>
<sequence length="71" mass="7836">MIGILLLCTYGIDSFDEVLYSIRVQPDNTSNTYSIGPDLDEREVNPLASMDEFYPVSTHILASASPLLSLL</sequence>
<protein>
    <submittedName>
        <fullName evidence="1">Uncharacterized protein</fullName>
    </submittedName>
</protein>
<keyword evidence="2" id="KW-1185">Reference proteome</keyword>
<dbReference type="EMBL" id="JBFXLS010000026">
    <property type="protein sequence ID" value="KAL2827148.1"/>
    <property type="molecule type" value="Genomic_DNA"/>
</dbReference>
<reference evidence="1 2" key="1">
    <citation type="submission" date="2024-07" db="EMBL/GenBank/DDBJ databases">
        <title>Section-level genome sequencing and comparative genomics of Aspergillus sections Usti and Cavernicolus.</title>
        <authorList>
            <consortium name="Lawrence Berkeley National Laboratory"/>
            <person name="Nybo J.L."/>
            <person name="Vesth T.C."/>
            <person name="Theobald S."/>
            <person name="Frisvad J.C."/>
            <person name="Larsen T.O."/>
            <person name="Kjaerboelling I."/>
            <person name="Rothschild-Mancinelli K."/>
            <person name="Lyhne E.K."/>
            <person name="Kogle M.E."/>
            <person name="Barry K."/>
            <person name="Clum A."/>
            <person name="Na H."/>
            <person name="Ledsgaard L."/>
            <person name="Lin J."/>
            <person name="Lipzen A."/>
            <person name="Kuo A."/>
            <person name="Riley R."/>
            <person name="Mondo S."/>
            <person name="LaButti K."/>
            <person name="Haridas S."/>
            <person name="Pangalinan J."/>
            <person name="Salamov A.A."/>
            <person name="Simmons B.A."/>
            <person name="Magnuson J.K."/>
            <person name="Chen J."/>
            <person name="Drula E."/>
            <person name="Henrissat B."/>
            <person name="Wiebenga A."/>
            <person name="Lubbers R.J."/>
            <person name="Gomes A.C."/>
            <person name="Makela M.R."/>
            <person name="Stajich J."/>
            <person name="Grigoriev I.V."/>
            <person name="Mortensen U.H."/>
            <person name="De vries R.P."/>
            <person name="Baker S.E."/>
            <person name="Andersen M.R."/>
        </authorList>
    </citation>
    <scope>NUCLEOTIDE SEQUENCE [LARGE SCALE GENOMIC DNA]</scope>
    <source>
        <strain evidence="1 2">CBS 600.67</strain>
    </source>
</reference>
<dbReference type="Proteomes" id="UP001610335">
    <property type="component" value="Unassembled WGS sequence"/>
</dbReference>
<proteinExistence type="predicted"/>
<organism evidence="1 2">
    <name type="scientific">Aspergillus cavernicola</name>
    <dbReference type="NCBI Taxonomy" id="176166"/>
    <lineage>
        <taxon>Eukaryota</taxon>
        <taxon>Fungi</taxon>
        <taxon>Dikarya</taxon>
        <taxon>Ascomycota</taxon>
        <taxon>Pezizomycotina</taxon>
        <taxon>Eurotiomycetes</taxon>
        <taxon>Eurotiomycetidae</taxon>
        <taxon>Eurotiales</taxon>
        <taxon>Aspergillaceae</taxon>
        <taxon>Aspergillus</taxon>
        <taxon>Aspergillus subgen. Nidulantes</taxon>
    </lineage>
</organism>
<gene>
    <name evidence="1" type="ORF">BDW59DRAFT_144323</name>
</gene>
<comment type="caution">
    <text evidence="1">The sequence shown here is derived from an EMBL/GenBank/DDBJ whole genome shotgun (WGS) entry which is preliminary data.</text>
</comment>
<accession>A0ABR4IHB7</accession>
<evidence type="ECO:0000313" key="2">
    <source>
        <dbReference type="Proteomes" id="UP001610335"/>
    </source>
</evidence>